<name>A0A9D4T3R3_RHISA</name>
<proteinExistence type="predicted"/>
<sequence length="76" mass="9216">MFLGTTLWTAEYDDRYRKVADLQRKVKRPPRKNRDRLQDNFRIKKGITKIFKDDQTMEPYHRKAQDCTRDLDVNNG</sequence>
<protein>
    <submittedName>
        <fullName evidence="1">Uncharacterized protein</fullName>
    </submittedName>
</protein>
<reference evidence="1" key="1">
    <citation type="journal article" date="2020" name="Cell">
        <title>Large-Scale Comparative Analyses of Tick Genomes Elucidate Their Genetic Diversity and Vector Capacities.</title>
        <authorList>
            <consortium name="Tick Genome and Microbiome Consortium (TIGMIC)"/>
            <person name="Jia N."/>
            <person name="Wang J."/>
            <person name="Shi W."/>
            <person name="Du L."/>
            <person name="Sun Y."/>
            <person name="Zhan W."/>
            <person name="Jiang J.F."/>
            <person name="Wang Q."/>
            <person name="Zhang B."/>
            <person name="Ji P."/>
            <person name="Bell-Sakyi L."/>
            <person name="Cui X.M."/>
            <person name="Yuan T.T."/>
            <person name="Jiang B.G."/>
            <person name="Yang W.F."/>
            <person name="Lam T.T."/>
            <person name="Chang Q.C."/>
            <person name="Ding S.J."/>
            <person name="Wang X.J."/>
            <person name="Zhu J.G."/>
            <person name="Ruan X.D."/>
            <person name="Zhao L."/>
            <person name="Wei J.T."/>
            <person name="Ye R.Z."/>
            <person name="Que T.C."/>
            <person name="Du C.H."/>
            <person name="Zhou Y.H."/>
            <person name="Cheng J.X."/>
            <person name="Dai P.F."/>
            <person name="Guo W.B."/>
            <person name="Han X.H."/>
            <person name="Huang E.J."/>
            <person name="Li L.F."/>
            <person name="Wei W."/>
            <person name="Gao Y.C."/>
            <person name="Liu J.Z."/>
            <person name="Shao H.Z."/>
            <person name="Wang X."/>
            <person name="Wang C.C."/>
            <person name="Yang T.C."/>
            <person name="Huo Q.B."/>
            <person name="Li W."/>
            <person name="Chen H.Y."/>
            <person name="Chen S.E."/>
            <person name="Zhou L.G."/>
            <person name="Ni X.B."/>
            <person name="Tian J.H."/>
            <person name="Sheng Y."/>
            <person name="Liu T."/>
            <person name="Pan Y.S."/>
            <person name="Xia L.Y."/>
            <person name="Li J."/>
            <person name="Zhao F."/>
            <person name="Cao W.C."/>
        </authorList>
    </citation>
    <scope>NUCLEOTIDE SEQUENCE</scope>
    <source>
        <strain evidence="1">Rsan-2018</strain>
    </source>
</reference>
<organism evidence="1 2">
    <name type="scientific">Rhipicephalus sanguineus</name>
    <name type="common">Brown dog tick</name>
    <name type="synonym">Ixodes sanguineus</name>
    <dbReference type="NCBI Taxonomy" id="34632"/>
    <lineage>
        <taxon>Eukaryota</taxon>
        <taxon>Metazoa</taxon>
        <taxon>Ecdysozoa</taxon>
        <taxon>Arthropoda</taxon>
        <taxon>Chelicerata</taxon>
        <taxon>Arachnida</taxon>
        <taxon>Acari</taxon>
        <taxon>Parasitiformes</taxon>
        <taxon>Ixodida</taxon>
        <taxon>Ixodoidea</taxon>
        <taxon>Ixodidae</taxon>
        <taxon>Rhipicephalinae</taxon>
        <taxon>Rhipicephalus</taxon>
        <taxon>Rhipicephalus</taxon>
    </lineage>
</organism>
<reference evidence="1" key="2">
    <citation type="submission" date="2021-09" db="EMBL/GenBank/DDBJ databases">
        <authorList>
            <person name="Jia N."/>
            <person name="Wang J."/>
            <person name="Shi W."/>
            <person name="Du L."/>
            <person name="Sun Y."/>
            <person name="Zhan W."/>
            <person name="Jiang J."/>
            <person name="Wang Q."/>
            <person name="Zhang B."/>
            <person name="Ji P."/>
            <person name="Sakyi L.B."/>
            <person name="Cui X."/>
            <person name="Yuan T."/>
            <person name="Jiang B."/>
            <person name="Yang W."/>
            <person name="Lam T.T.-Y."/>
            <person name="Chang Q."/>
            <person name="Ding S."/>
            <person name="Wang X."/>
            <person name="Zhu J."/>
            <person name="Ruan X."/>
            <person name="Zhao L."/>
            <person name="Wei J."/>
            <person name="Que T."/>
            <person name="Du C."/>
            <person name="Cheng J."/>
            <person name="Dai P."/>
            <person name="Han X."/>
            <person name="Huang E."/>
            <person name="Gao Y."/>
            <person name="Liu J."/>
            <person name="Shao H."/>
            <person name="Ye R."/>
            <person name="Li L."/>
            <person name="Wei W."/>
            <person name="Wang X."/>
            <person name="Wang C."/>
            <person name="Huo Q."/>
            <person name="Li W."/>
            <person name="Guo W."/>
            <person name="Chen H."/>
            <person name="Chen S."/>
            <person name="Zhou L."/>
            <person name="Zhou L."/>
            <person name="Ni X."/>
            <person name="Tian J."/>
            <person name="Zhou Y."/>
            <person name="Sheng Y."/>
            <person name="Liu T."/>
            <person name="Pan Y."/>
            <person name="Xia L."/>
            <person name="Li J."/>
            <person name="Zhao F."/>
            <person name="Cao W."/>
        </authorList>
    </citation>
    <scope>NUCLEOTIDE SEQUENCE</scope>
    <source>
        <strain evidence="1">Rsan-2018</strain>
        <tissue evidence="1">Larvae</tissue>
    </source>
</reference>
<dbReference type="AlphaFoldDB" id="A0A9D4T3R3"/>
<evidence type="ECO:0000313" key="1">
    <source>
        <dbReference type="EMBL" id="KAH7968984.1"/>
    </source>
</evidence>
<accession>A0A9D4T3R3</accession>
<keyword evidence="2" id="KW-1185">Reference proteome</keyword>
<comment type="caution">
    <text evidence="1">The sequence shown here is derived from an EMBL/GenBank/DDBJ whole genome shotgun (WGS) entry which is preliminary data.</text>
</comment>
<evidence type="ECO:0000313" key="2">
    <source>
        <dbReference type="Proteomes" id="UP000821837"/>
    </source>
</evidence>
<gene>
    <name evidence="1" type="ORF">HPB52_013527</name>
</gene>
<dbReference type="Proteomes" id="UP000821837">
    <property type="component" value="Unassembled WGS sequence"/>
</dbReference>
<dbReference type="EMBL" id="JABSTV010001248">
    <property type="protein sequence ID" value="KAH7968984.1"/>
    <property type="molecule type" value="Genomic_DNA"/>
</dbReference>